<dbReference type="EMBL" id="NBSK02000004">
    <property type="protein sequence ID" value="KAJ0213881.1"/>
    <property type="molecule type" value="Genomic_DNA"/>
</dbReference>
<evidence type="ECO:0000313" key="2">
    <source>
        <dbReference type="Proteomes" id="UP000235145"/>
    </source>
</evidence>
<organism evidence="1 2">
    <name type="scientific">Lactuca sativa</name>
    <name type="common">Garden lettuce</name>
    <dbReference type="NCBI Taxonomy" id="4236"/>
    <lineage>
        <taxon>Eukaryota</taxon>
        <taxon>Viridiplantae</taxon>
        <taxon>Streptophyta</taxon>
        <taxon>Embryophyta</taxon>
        <taxon>Tracheophyta</taxon>
        <taxon>Spermatophyta</taxon>
        <taxon>Magnoliopsida</taxon>
        <taxon>eudicotyledons</taxon>
        <taxon>Gunneridae</taxon>
        <taxon>Pentapetalae</taxon>
        <taxon>asterids</taxon>
        <taxon>campanulids</taxon>
        <taxon>Asterales</taxon>
        <taxon>Asteraceae</taxon>
        <taxon>Cichorioideae</taxon>
        <taxon>Cichorieae</taxon>
        <taxon>Lactucinae</taxon>
        <taxon>Lactuca</taxon>
    </lineage>
</organism>
<sequence length="96" mass="10822">MIADVRIECDLLVNVADTQLKIVYDIAWSTSEMLVNKTLNKSNSGTRMGSNRGSPQIHADDITTTSVYRPQSEENHNLYHHEINEHIQGGLLDMLI</sequence>
<gene>
    <name evidence="1" type="ORF">LSAT_V11C400178590</name>
</gene>
<comment type="caution">
    <text evidence="1">The sequence shown here is derived from an EMBL/GenBank/DDBJ whole genome shotgun (WGS) entry which is preliminary data.</text>
</comment>
<dbReference type="Proteomes" id="UP000235145">
    <property type="component" value="Unassembled WGS sequence"/>
</dbReference>
<reference evidence="1 2" key="1">
    <citation type="journal article" date="2017" name="Nat. Commun.">
        <title>Genome assembly with in vitro proximity ligation data and whole-genome triplication in lettuce.</title>
        <authorList>
            <person name="Reyes-Chin-Wo S."/>
            <person name="Wang Z."/>
            <person name="Yang X."/>
            <person name="Kozik A."/>
            <person name="Arikit S."/>
            <person name="Song C."/>
            <person name="Xia L."/>
            <person name="Froenicke L."/>
            <person name="Lavelle D.O."/>
            <person name="Truco M.J."/>
            <person name="Xia R."/>
            <person name="Zhu S."/>
            <person name="Xu C."/>
            <person name="Xu H."/>
            <person name="Xu X."/>
            <person name="Cox K."/>
            <person name="Korf I."/>
            <person name="Meyers B.C."/>
            <person name="Michelmore R.W."/>
        </authorList>
    </citation>
    <scope>NUCLEOTIDE SEQUENCE [LARGE SCALE GENOMIC DNA]</scope>
    <source>
        <strain evidence="2">cv. Salinas</strain>
        <tissue evidence="1">Seedlings</tissue>
    </source>
</reference>
<accession>A0A9R1W0A8</accession>
<proteinExistence type="predicted"/>
<protein>
    <submittedName>
        <fullName evidence="1">Uncharacterized protein</fullName>
    </submittedName>
</protein>
<keyword evidence="2" id="KW-1185">Reference proteome</keyword>
<name>A0A9R1W0A8_LACSA</name>
<evidence type="ECO:0000313" key="1">
    <source>
        <dbReference type="EMBL" id="KAJ0213881.1"/>
    </source>
</evidence>
<dbReference type="AlphaFoldDB" id="A0A9R1W0A8"/>